<dbReference type="InterPro" id="IPR036188">
    <property type="entry name" value="FAD/NAD-bd_sf"/>
</dbReference>
<dbReference type="Gene3D" id="3.50.50.60">
    <property type="entry name" value="FAD/NAD(P)-binding domain"/>
    <property type="match status" value="1"/>
</dbReference>
<evidence type="ECO:0000256" key="1">
    <source>
        <dbReference type="ARBA" id="ARBA00023002"/>
    </source>
</evidence>
<dbReference type="PRINTS" id="PR00469">
    <property type="entry name" value="PNDRDTASEII"/>
</dbReference>
<proteinExistence type="predicted"/>
<dbReference type="EMBL" id="JBHLUB010000001">
    <property type="protein sequence ID" value="MFC0581121.1"/>
    <property type="molecule type" value="Genomic_DNA"/>
</dbReference>
<name>A0ABV6P929_9MICC</name>
<protein>
    <submittedName>
        <fullName evidence="2">ArsO family NAD(P)H-dependent flavin-containing monooxygenase</fullName>
    </submittedName>
</protein>
<evidence type="ECO:0000313" key="3">
    <source>
        <dbReference type="Proteomes" id="UP001589862"/>
    </source>
</evidence>
<dbReference type="SUPFAM" id="SSF51905">
    <property type="entry name" value="FAD/NAD(P)-binding domain"/>
    <property type="match status" value="1"/>
</dbReference>
<keyword evidence="1" id="KW-0560">Oxidoreductase</keyword>
<dbReference type="Proteomes" id="UP001589862">
    <property type="component" value="Unassembled WGS sequence"/>
</dbReference>
<dbReference type="NCBIfam" id="NF040505">
    <property type="entry name" value="ArsO_flavin_mono"/>
    <property type="match status" value="1"/>
</dbReference>
<sequence>MTNSAPADTESVHQVDVVIIGAGQAGLAAGFYLNRLRRDARTGRIPAAPSFVLLDAEETPGGSWQHYWPSLELFSPAQFSSLSGYQMPINQGPNNPGKDHVVEYLTTYEQRYALPIERPVTVTRVDPDEHAFVVHTDRGRWRCCWVISATGSWNLPFVPDVPGRETFEGTQVHTHDYAGPEPYADQQVVVVGGANSGAQIAADVLPHAANVDWATLREPVYLPDHVDGRALFQIASRRVRALAAGDEEPVSVGSLGDIIVVPSVKAARDAGDLVSRRMFVELTPAGPRWPDGSVSHADAIIWCTGFKHDLRHVSGLAGLGGGEDDAPRTQSPLLTASVDHPGLYFLGYGDWCGPASAPLIGVGTWARDTVAAIAAEFASGADSEF</sequence>
<keyword evidence="3" id="KW-1185">Reference proteome</keyword>
<comment type="caution">
    <text evidence="2">The sequence shown here is derived from an EMBL/GenBank/DDBJ whole genome shotgun (WGS) entry which is preliminary data.</text>
</comment>
<evidence type="ECO:0000313" key="2">
    <source>
        <dbReference type="EMBL" id="MFC0581121.1"/>
    </source>
</evidence>
<dbReference type="Pfam" id="PF13738">
    <property type="entry name" value="Pyr_redox_3"/>
    <property type="match status" value="1"/>
</dbReference>
<gene>
    <name evidence="2" type="ORF">ACFFFR_01780</name>
</gene>
<organism evidence="2 3">
    <name type="scientific">Micrococcoides hystricis</name>
    <dbReference type="NCBI Taxonomy" id="1572761"/>
    <lineage>
        <taxon>Bacteria</taxon>
        <taxon>Bacillati</taxon>
        <taxon>Actinomycetota</taxon>
        <taxon>Actinomycetes</taxon>
        <taxon>Micrococcales</taxon>
        <taxon>Micrococcaceae</taxon>
        <taxon>Micrococcoides</taxon>
    </lineage>
</organism>
<dbReference type="InterPro" id="IPR050982">
    <property type="entry name" value="Auxin_biosynth/cation_transpt"/>
</dbReference>
<dbReference type="RefSeq" id="WP_377457704.1">
    <property type="nucleotide sequence ID" value="NZ_JBHLUB010000001.1"/>
</dbReference>
<dbReference type="PRINTS" id="PR00368">
    <property type="entry name" value="FADPNR"/>
</dbReference>
<accession>A0ABV6P929</accession>
<dbReference type="PANTHER" id="PTHR43539">
    <property type="entry name" value="FLAVIN-BINDING MONOOXYGENASE-LIKE PROTEIN (AFU_ORTHOLOGUE AFUA_4G09220)"/>
    <property type="match status" value="1"/>
</dbReference>
<reference evidence="2 3" key="1">
    <citation type="submission" date="2024-09" db="EMBL/GenBank/DDBJ databases">
        <authorList>
            <person name="Sun Q."/>
            <person name="Mori K."/>
        </authorList>
    </citation>
    <scope>NUCLEOTIDE SEQUENCE [LARGE SCALE GENOMIC DNA]</scope>
    <source>
        <strain evidence="2 3">NCAIM B.02604</strain>
    </source>
</reference>
<dbReference type="PANTHER" id="PTHR43539:SF78">
    <property type="entry name" value="FLAVIN-CONTAINING MONOOXYGENASE"/>
    <property type="match status" value="1"/>
</dbReference>
<keyword evidence="2" id="KW-0503">Monooxygenase</keyword>
<dbReference type="GO" id="GO:0004497">
    <property type="term" value="F:monooxygenase activity"/>
    <property type="evidence" value="ECO:0007669"/>
    <property type="project" value="UniProtKB-KW"/>
</dbReference>